<proteinExistence type="inferred from homology"/>
<evidence type="ECO:0000256" key="2">
    <source>
        <dbReference type="ARBA" id="ARBA00007067"/>
    </source>
</evidence>
<dbReference type="GO" id="GO:1990228">
    <property type="term" value="C:sulfurtransferase complex"/>
    <property type="evidence" value="ECO:0007669"/>
    <property type="project" value="TreeGrafter"/>
</dbReference>
<comment type="subcellular location">
    <subcellularLocation>
        <location evidence="1">Cytoplasm</location>
    </subcellularLocation>
</comment>
<dbReference type="Gene3D" id="3.40.1260.10">
    <property type="entry name" value="DsrEFH-like"/>
    <property type="match status" value="1"/>
</dbReference>
<evidence type="ECO:0000256" key="1">
    <source>
        <dbReference type="ARBA" id="ARBA00004496"/>
    </source>
</evidence>
<dbReference type="PANTHER" id="PTHR34874:SF3">
    <property type="entry name" value="SULFURTRANSFERASE TUSD"/>
    <property type="match status" value="1"/>
</dbReference>
<dbReference type="InterPro" id="IPR017463">
    <property type="entry name" value="Sulphur_relay_TusD/DsrE"/>
</dbReference>
<evidence type="ECO:0000256" key="3">
    <source>
        <dbReference type="ARBA" id="ARBA00022490"/>
    </source>
</evidence>
<protein>
    <submittedName>
        <fullName evidence="5">DsrE family protein</fullName>
    </submittedName>
</protein>
<dbReference type="GO" id="GO:0002143">
    <property type="term" value="P:tRNA wobble position uridine thiolation"/>
    <property type="evidence" value="ECO:0007669"/>
    <property type="project" value="TreeGrafter"/>
</dbReference>
<accession>R4YMI5</accession>
<reference evidence="5 6" key="1">
    <citation type="journal article" date="2013" name="Nat. Commun.">
        <title>Genome sequence and functional genomic analysis of the oil-degrading bacterium Oleispira antarctica.</title>
        <authorList>
            <person name="Kube M."/>
            <person name="Chernikova T.N."/>
            <person name="Al-Ramahi Y."/>
            <person name="Beloqui A."/>
            <person name="Lopez-Cortez N."/>
            <person name="Guazzaroni M.E."/>
            <person name="Heipieper H.J."/>
            <person name="Klages S."/>
            <person name="Kotsyurbenko O.R."/>
            <person name="Langer I."/>
            <person name="Nechitaylo T.Y."/>
            <person name="Lunsdorf H."/>
            <person name="Fernandez M."/>
            <person name="Juarez S."/>
            <person name="Ciordia S."/>
            <person name="Singer A."/>
            <person name="Kagan O."/>
            <person name="Egorova O."/>
            <person name="Petit P.A."/>
            <person name="Stogios P."/>
            <person name="Kim Y."/>
            <person name="Tchigvintsev A."/>
            <person name="Flick R."/>
            <person name="Denaro R."/>
            <person name="Genovese M."/>
            <person name="Albar J.P."/>
            <person name="Reva O.N."/>
            <person name="Martinez-Gomariz M."/>
            <person name="Tran H."/>
            <person name="Ferrer M."/>
            <person name="Savchenko A."/>
            <person name="Yakunin A.F."/>
            <person name="Yakimov M.M."/>
            <person name="Golyshina O.V."/>
            <person name="Reinhardt R."/>
            <person name="Golyshin P.N."/>
        </authorList>
    </citation>
    <scope>NUCLEOTIDE SEQUENCE [LARGE SCALE GENOMIC DNA]</scope>
</reference>
<gene>
    <name evidence="5" type="ORF">OLEAN_C18810</name>
</gene>
<dbReference type="AlphaFoldDB" id="R4YMI5"/>
<dbReference type="NCBIfam" id="TIGR03012">
    <property type="entry name" value="sulf_tusD_dsrE"/>
    <property type="match status" value="1"/>
</dbReference>
<dbReference type="STRING" id="698738.OLEAN_C18810"/>
<organism evidence="5 6">
    <name type="scientific">Oleispira antarctica RB-8</name>
    <dbReference type="NCBI Taxonomy" id="698738"/>
    <lineage>
        <taxon>Bacteria</taxon>
        <taxon>Pseudomonadati</taxon>
        <taxon>Pseudomonadota</taxon>
        <taxon>Gammaproteobacteria</taxon>
        <taxon>Oceanospirillales</taxon>
        <taxon>Oceanospirillaceae</taxon>
        <taxon>Oleispira</taxon>
    </lineage>
</organism>
<dbReference type="GO" id="GO:0016783">
    <property type="term" value="F:sulfurtransferase activity"/>
    <property type="evidence" value="ECO:0007669"/>
    <property type="project" value="InterPro"/>
</dbReference>
<dbReference type="NCBIfam" id="NF001237">
    <property type="entry name" value="PRK00207.1"/>
    <property type="match status" value="1"/>
</dbReference>
<dbReference type="Pfam" id="PF02635">
    <property type="entry name" value="DsrE"/>
    <property type="match status" value="1"/>
</dbReference>
<keyword evidence="3" id="KW-0963">Cytoplasm</keyword>
<dbReference type="InterPro" id="IPR027396">
    <property type="entry name" value="DsrEFH-like"/>
</dbReference>
<sequence length="132" mass="14612">MPSKTLSYTLILTQSPVQHESNLTAQSLVAELLDAGDTIDRVFFYQDAVYIGLESQVPGQGLETSYQGWLELQEIQQFPLQLCIANSLRRGILDETEATRYSKSANLKAGFQLSGLGEIAEACQSSDRIIRL</sequence>
<dbReference type="EMBL" id="FO203512">
    <property type="protein sequence ID" value="CCK76057.1"/>
    <property type="molecule type" value="Genomic_DNA"/>
</dbReference>
<keyword evidence="6" id="KW-1185">Reference proteome</keyword>
<dbReference type="KEGG" id="oai:OLEAN_C18810"/>
<dbReference type="HOGENOM" id="CLU_132095_0_0_6"/>
<dbReference type="Proteomes" id="UP000032749">
    <property type="component" value="Chromosome"/>
</dbReference>
<dbReference type="InterPro" id="IPR003787">
    <property type="entry name" value="Sulphur_relay_DsrE/F-like"/>
</dbReference>
<comment type="similarity">
    <text evidence="2">Belongs to the DsrE/TusD family.</text>
</comment>
<dbReference type="GO" id="GO:0097163">
    <property type="term" value="F:sulfur carrier activity"/>
    <property type="evidence" value="ECO:0007669"/>
    <property type="project" value="TreeGrafter"/>
</dbReference>
<evidence type="ECO:0000313" key="5">
    <source>
        <dbReference type="EMBL" id="CCK76057.1"/>
    </source>
</evidence>
<evidence type="ECO:0000256" key="4">
    <source>
        <dbReference type="ARBA" id="ARBA00022679"/>
    </source>
</evidence>
<keyword evidence="4" id="KW-0808">Transferase</keyword>
<dbReference type="SUPFAM" id="SSF75169">
    <property type="entry name" value="DsrEFH-like"/>
    <property type="match status" value="1"/>
</dbReference>
<name>R4YMI5_OLEAN</name>
<dbReference type="PANTHER" id="PTHR34874">
    <property type="entry name" value="PROTEIN YCHN"/>
    <property type="match status" value="1"/>
</dbReference>
<evidence type="ECO:0000313" key="6">
    <source>
        <dbReference type="Proteomes" id="UP000032749"/>
    </source>
</evidence>